<evidence type="ECO:0000256" key="3">
    <source>
        <dbReference type="SAM" id="MobiDB-lite"/>
    </source>
</evidence>
<dbReference type="GO" id="GO:0000981">
    <property type="term" value="F:DNA-binding transcription factor activity, RNA polymerase II-specific"/>
    <property type="evidence" value="ECO:0007669"/>
    <property type="project" value="InterPro"/>
</dbReference>
<feature type="region of interest" description="Disordered" evidence="3">
    <location>
        <begin position="185"/>
        <end position="242"/>
    </location>
</feature>
<dbReference type="AlphaFoldDB" id="A0A165DJ68"/>
<dbReference type="Pfam" id="PF00172">
    <property type="entry name" value="Zn_clus"/>
    <property type="match status" value="1"/>
</dbReference>
<dbReference type="InterPro" id="IPR036864">
    <property type="entry name" value="Zn2-C6_fun-type_DNA-bd_sf"/>
</dbReference>
<dbReference type="SMART" id="SM00066">
    <property type="entry name" value="GAL4"/>
    <property type="match status" value="1"/>
</dbReference>
<comment type="subcellular location">
    <subcellularLocation>
        <location evidence="1">Nucleus</location>
    </subcellularLocation>
</comment>
<dbReference type="PROSITE" id="PS50048">
    <property type="entry name" value="ZN2_CY6_FUNGAL_2"/>
    <property type="match status" value="1"/>
</dbReference>
<sequence length="843" mass="94093">MARSRYPRKAQADAAAKLTAMRERGELNDTPSPTSSVSSLSTSSRKIRSSAVNNKIKKKVAGQRPRADNGRAKTGCWTCRVRRKKCGGRLGHQDPNCIDCTRLGIECLGWGEKRPPWLRKPGAVIATRQAIKRDLTARKLVKGHKKEEEDIKPKMSPRSPPSLHTPPMLTLNDEELDLSDDDALSELDLDDEPPSSSPPSSQLSEVESPPMDDDVPEPEMPEPGTPVLVQDDDSISPLTLRGTDSEILPEGFMSVVDMNVHAWYTNGYGSLYPDQAPAMSFDQATQVPQLAPLLTQSFTDTSSFIDYNMPFDGIGPDITFDQELPPVVSSSMDGMESLFNSMHTMEGSPATPCSLASPWVAPEVMGPAGPSSPFYPDFLSAHLPPSPAPTAASSIFFRSEPCHRFAPRDFALFQDYLNHVLPLQHVLRPNQHKREVMFELANRWAQGCESAAPPPTMLCLALVHKLQRATRDRSLPPHMVQNIYRDRNKYWCMAKEALFSDPLLSHERAALAVQMLDCSLLTGCQPEIDYFRYMSVLHAYCTQITHGSENVYSLLSMMGSDQLVDYTVKTAFWMDVIGAISKRTQPRFMQQFRQLSQRVPGQPQPLDMSDFTGCDTDVMIAFAEIANLEDYKAMRGPYISSQELCQRGFFINDQIDRAQRASLATPPTMLFPHAVNEQHNPFSAGWPVPPNNFIPTPAQQYHAQILETPDARQRRRISDAFRAASRAYVWAVVNGWKPRVPEILAAVHDTIAALRDISSTSQNPVDRALILPLFLAGVLTDDINHHLFIRGRLSNVPDRECGTYCKLLEVLEKVWHLRRMNGGQEVDFRAVMMDVNTAVVLLA</sequence>
<accession>A0A165DJ68</accession>
<name>A0A165DJ68_9BASI</name>
<dbReference type="InParanoid" id="A0A165DJ68"/>
<evidence type="ECO:0000313" key="6">
    <source>
        <dbReference type="Proteomes" id="UP000076842"/>
    </source>
</evidence>
<feature type="region of interest" description="Disordered" evidence="3">
    <location>
        <begin position="1"/>
        <end position="72"/>
    </location>
</feature>
<keyword evidence="2" id="KW-0539">Nucleus</keyword>
<feature type="region of interest" description="Disordered" evidence="3">
    <location>
        <begin position="136"/>
        <end position="169"/>
    </location>
</feature>
<dbReference type="CDD" id="cd00067">
    <property type="entry name" value="GAL4"/>
    <property type="match status" value="1"/>
</dbReference>
<keyword evidence="6" id="KW-1185">Reference proteome</keyword>
<evidence type="ECO:0000313" key="5">
    <source>
        <dbReference type="EMBL" id="KZT52922.1"/>
    </source>
</evidence>
<dbReference type="PANTHER" id="PTHR37534:SF20">
    <property type="entry name" value="PRO1A C6 ZINK-FINGER PROTEIN"/>
    <property type="match status" value="1"/>
</dbReference>
<dbReference type="EMBL" id="KV424051">
    <property type="protein sequence ID" value="KZT52922.1"/>
    <property type="molecule type" value="Genomic_DNA"/>
</dbReference>
<dbReference type="OrthoDB" id="5419315at2759"/>
<proteinExistence type="predicted"/>
<dbReference type="GO" id="GO:0008270">
    <property type="term" value="F:zinc ion binding"/>
    <property type="evidence" value="ECO:0007669"/>
    <property type="project" value="InterPro"/>
</dbReference>
<feature type="compositionally biased region" description="Low complexity" evidence="3">
    <location>
        <begin position="198"/>
        <end position="209"/>
    </location>
</feature>
<feature type="compositionally biased region" description="Low complexity" evidence="3">
    <location>
        <begin position="31"/>
        <end position="44"/>
    </location>
</feature>
<dbReference type="GO" id="GO:0005634">
    <property type="term" value="C:nucleus"/>
    <property type="evidence" value="ECO:0007669"/>
    <property type="project" value="UniProtKB-SubCell"/>
</dbReference>
<gene>
    <name evidence="5" type="ORF">CALCODRAFT_511751</name>
</gene>
<reference evidence="5 6" key="1">
    <citation type="journal article" date="2016" name="Mol. Biol. Evol.">
        <title>Comparative Genomics of Early-Diverging Mushroom-Forming Fungi Provides Insights into the Origins of Lignocellulose Decay Capabilities.</title>
        <authorList>
            <person name="Nagy L.G."/>
            <person name="Riley R."/>
            <person name="Tritt A."/>
            <person name="Adam C."/>
            <person name="Daum C."/>
            <person name="Floudas D."/>
            <person name="Sun H."/>
            <person name="Yadav J.S."/>
            <person name="Pangilinan J."/>
            <person name="Larsson K.H."/>
            <person name="Matsuura K."/>
            <person name="Barry K."/>
            <person name="Labutti K."/>
            <person name="Kuo R."/>
            <person name="Ohm R.A."/>
            <person name="Bhattacharya S.S."/>
            <person name="Shirouzu T."/>
            <person name="Yoshinaga Y."/>
            <person name="Martin F.M."/>
            <person name="Grigoriev I.V."/>
            <person name="Hibbett D.S."/>
        </authorList>
    </citation>
    <scope>NUCLEOTIDE SEQUENCE [LARGE SCALE GENOMIC DNA]</scope>
    <source>
        <strain evidence="5 6">HHB12733</strain>
    </source>
</reference>
<protein>
    <recommendedName>
        <fullName evidence="4">Zn(2)-C6 fungal-type domain-containing protein</fullName>
    </recommendedName>
</protein>
<evidence type="ECO:0000259" key="4">
    <source>
        <dbReference type="PROSITE" id="PS50048"/>
    </source>
</evidence>
<feature type="compositionally biased region" description="Acidic residues" evidence="3">
    <location>
        <begin position="210"/>
        <end position="220"/>
    </location>
</feature>
<dbReference type="SUPFAM" id="SSF57701">
    <property type="entry name" value="Zn2/Cys6 DNA-binding domain"/>
    <property type="match status" value="1"/>
</dbReference>
<dbReference type="InterPro" id="IPR021858">
    <property type="entry name" value="Fun_TF"/>
</dbReference>
<dbReference type="Pfam" id="PF11951">
    <property type="entry name" value="Fungal_trans_2"/>
    <property type="match status" value="1"/>
</dbReference>
<evidence type="ECO:0000256" key="2">
    <source>
        <dbReference type="ARBA" id="ARBA00023242"/>
    </source>
</evidence>
<dbReference type="STRING" id="1353952.A0A165DJ68"/>
<dbReference type="Proteomes" id="UP000076842">
    <property type="component" value="Unassembled WGS sequence"/>
</dbReference>
<dbReference type="PROSITE" id="PS00463">
    <property type="entry name" value="ZN2_CY6_FUNGAL_1"/>
    <property type="match status" value="1"/>
</dbReference>
<dbReference type="PANTHER" id="PTHR37534">
    <property type="entry name" value="TRANSCRIPTIONAL ACTIVATOR PROTEIN UGA3"/>
    <property type="match status" value="1"/>
</dbReference>
<evidence type="ECO:0000256" key="1">
    <source>
        <dbReference type="ARBA" id="ARBA00004123"/>
    </source>
</evidence>
<organism evidence="5 6">
    <name type="scientific">Calocera cornea HHB12733</name>
    <dbReference type="NCBI Taxonomy" id="1353952"/>
    <lineage>
        <taxon>Eukaryota</taxon>
        <taxon>Fungi</taxon>
        <taxon>Dikarya</taxon>
        <taxon>Basidiomycota</taxon>
        <taxon>Agaricomycotina</taxon>
        <taxon>Dacrymycetes</taxon>
        <taxon>Dacrymycetales</taxon>
        <taxon>Dacrymycetaceae</taxon>
        <taxon>Calocera</taxon>
    </lineage>
</organism>
<dbReference type="InterPro" id="IPR001138">
    <property type="entry name" value="Zn2Cys6_DnaBD"/>
</dbReference>
<feature type="domain" description="Zn(2)-C6 fungal-type" evidence="4">
    <location>
        <begin position="75"/>
        <end position="107"/>
    </location>
</feature>